<protein>
    <submittedName>
        <fullName evidence="4">PQQ-binding-like beta-propeller repeat protein</fullName>
    </submittedName>
</protein>
<dbReference type="InterPro" id="IPR002372">
    <property type="entry name" value="PQQ_rpt_dom"/>
</dbReference>
<dbReference type="PANTHER" id="PTHR34512">
    <property type="entry name" value="CELL SURFACE PROTEIN"/>
    <property type="match status" value="1"/>
</dbReference>
<dbReference type="RefSeq" id="WP_289166731.1">
    <property type="nucleotide sequence ID" value="NZ_JASZZN010000026.1"/>
</dbReference>
<evidence type="ECO:0000313" key="5">
    <source>
        <dbReference type="Proteomes" id="UP001239462"/>
    </source>
</evidence>
<reference evidence="4 5" key="1">
    <citation type="submission" date="2023-06" db="EMBL/GenBank/DDBJ databases">
        <title>Roseiconus lacunae JC819 isolated from Gulf of Mannar region, Tamil Nadu.</title>
        <authorList>
            <person name="Pk S."/>
            <person name="Ch S."/>
            <person name="Ch V.R."/>
        </authorList>
    </citation>
    <scope>NUCLEOTIDE SEQUENCE [LARGE SCALE GENOMIC DNA]</scope>
    <source>
        <strain evidence="4 5">JC819</strain>
    </source>
</reference>
<feature type="region of interest" description="Disordered" evidence="1">
    <location>
        <begin position="1"/>
        <end position="39"/>
    </location>
</feature>
<dbReference type="EMBL" id="JASZZN010000026">
    <property type="protein sequence ID" value="MDM4018801.1"/>
    <property type="molecule type" value="Genomic_DNA"/>
</dbReference>
<evidence type="ECO:0000256" key="2">
    <source>
        <dbReference type="SAM" id="Phobius"/>
    </source>
</evidence>
<keyword evidence="2" id="KW-1133">Transmembrane helix</keyword>
<feature type="region of interest" description="Disordered" evidence="1">
    <location>
        <begin position="154"/>
        <end position="180"/>
    </location>
</feature>
<feature type="transmembrane region" description="Helical" evidence="2">
    <location>
        <begin position="80"/>
        <end position="98"/>
    </location>
</feature>
<comment type="caution">
    <text evidence="4">The sequence shown here is derived from an EMBL/GenBank/DDBJ whole genome shotgun (WGS) entry which is preliminary data.</text>
</comment>
<gene>
    <name evidence="4" type="ORF">QTN89_25330</name>
</gene>
<dbReference type="SMART" id="SM00564">
    <property type="entry name" value="PQQ"/>
    <property type="match status" value="3"/>
</dbReference>
<evidence type="ECO:0000313" key="4">
    <source>
        <dbReference type="EMBL" id="MDM4018801.1"/>
    </source>
</evidence>
<feature type="transmembrane region" description="Helical" evidence="2">
    <location>
        <begin position="49"/>
        <end position="68"/>
    </location>
</feature>
<dbReference type="Proteomes" id="UP001239462">
    <property type="component" value="Unassembled WGS sequence"/>
</dbReference>
<dbReference type="SUPFAM" id="SSF50998">
    <property type="entry name" value="Quinoprotein alcohol dehydrogenase-like"/>
    <property type="match status" value="1"/>
</dbReference>
<dbReference type="InterPro" id="IPR015943">
    <property type="entry name" value="WD40/YVTN_repeat-like_dom_sf"/>
</dbReference>
<evidence type="ECO:0000259" key="3">
    <source>
        <dbReference type="Pfam" id="PF13360"/>
    </source>
</evidence>
<organism evidence="4 5">
    <name type="scientific">Roseiconus lacunae</name>
    <dbReference type="NCBI Taxonomy" id="2605694"/>
    <lineage>
        <taxon>Bacteria</taxon>
        <taxon>Pseudomonadati</taxon>
        <taxon>Planctomycetota</taxon>
        <taxon>Planctomycetia</taxon>
        <taxon>Pirellulales</taxon>
        <taxon>Pirellulaceae</taxon>
        <taxon>Roseiconus</taxon>
    </lineage>
</organism>
<name>A0ABT7PQQ3_9BACT</name>
<feature type="transmembrane region" description="Helical" evidence="2">
    <location>
        <begin position="110"/>
        <end position="127"/>
    </location>
</feature>
<feature type="compositionally biased region" description="Polar residues" evidence="1">
    <location>
        <begin position="162"/>
        <end position="172"/>
    </location>
</feature>
<feature type="domain" description="Pyrrolo-quinoline quinone repeat" evidence="3">
    <location>
        <begin position="348"/>
        <end position="527"/>
    </location>
</feature>
<keyword evidence="5" id="KW-1185">Reference proteome</keyword>
<feature type="domain" description="Pyrrolo-quinoline quinone repeat" evidence="3">
    <location>
        <begin position="205"/>
        <end position="302"/>
    </location>
</feature>
<evidence type="ECO:0000256" key="1">
    <source>
        <dbReference type="SAM" id="MobiDB-lite"/>
    </source>
</evidence>
<keyword evidence="2" id="KW-0472">Membrane</keyword>
<keyword evidence="2" id="KW-0812">Transmembrane</keyword>
<proteinExistence type="predicted"/>
<dbReference type="PANTHER" id="PTHR34512:SF30">
    <property type="entry name" value="OUTER MEMBRANE PROTEIN ASSEMBLY FACTOR BAMB"/>
    <property type="match status" value="1"/>
</dbReference>
<sequence>MKNQQPPSSPELVSPNVGDEGFQSPEDQSSGSGSMFPPEADSRRAVRSIFVASGLLLIGICVAVVAQYLAPDFDHQNANLIGIGAVGLTAVYLLFSIYRVDWRAGHRFRLPGLLVALLIGFVVLFRFDGFSGEMLPIFKSRFAAGESFVLESVKQSDERSESGTGTSASQEKQPAFDSPQFLGPARNGVISERLFQVPMDPAEVEVVWDHGIGQGWSSFSVSGGFAVTLEQRDDQECLSCYRIADGGLEWMTQHEGLHHNTLGGTGPRSTPTIDQGKVYATTATGHLWCVTLEEGNVVWSHDLLSIAGWNQVEFEAAAPWGYAPSPLIVDNLCIVPLGGPRESSDAFSLIAFDRENGDIRWKGGDDQLSYASPMLMTFDGDRHVVSVNEKTVSGHRLTDGKTLWSFDWPGSTNTGATCASALPVPGGRLLVGKGYGGGSALVQVHRSDNGWSTEDVWRSNRVLKTKFTHANVRDQVAFGISNGSLQAVDLTEPSVFWTQPRRQRSEEGHSILVDDVLVVQDEQGDLVFVNASLADYEELLRLDALNSKTWNIPTVAGRYVLVRNDRQAICYRMPPIESDAIDANLPEKK</sequence>
<accession>A0ABT7PQQ3</accession>
<dbReference type="InterPro" id="IPR018391">
    <property type="entry name" value="PQQ_b-propeller_rpt"/>
</dbReference>
<dbReference type="Pfam" id="PF13360">
    <property type="entry name" value="PQQ_2"/>
    <property type="match status" value="2"/>
</dbReference>
<dbReference type="InterPro" id="IPR011047">
    <property type="entry name" value="Quinoprotein_ADH-like_sf"/>
</dbReference>
<dbReference type="Gene3D" id="2.130.10.10">
    <property type="entry name" value="YVTN repeat-like/Quinoprotein amine dehydrogenase"/>
    <property type="match status" value="1"/>
</dbReference>